<dbReference type="RefSeq" id="WP_256419123.1">
    <property type="nucleotide sequence ID" value="NZ_JANHDL010000012.1"/>
</dbReference>
<accession>A0ABD6C3Z1</accession>
<dbReference type="Pfam" id="PF00857">
    <property type="entry name" value="Isochorismatase"/>
    <property type="match status" value="1"/>
</dbReference>
<dbReference type="SUPFAM" id="SSF52499">
    <property type="entry name" value="Isochorismatase-like hydrolases"/>
    <property type="match status" value="1"/>
</dbReference>
<dbReference type="Proteomes" id="UP001597185">
    <property type="component" value="Unassembled WGS sequence"/>
</dbReference>
<dbReference type="AlphaFoldDB" id="A0ABD6C3Z1"/>
<evidence type="ECO:0000313" key="3">
    <source>
        <dbReference type="EMBL" id="MFD1571123.1"/>
    </source>
</evidence>
<protein>
    <submittedName>
        <fullName evidence="3">Cysteine hydrolase family protein</fullName>
        <ecNumber evidence="3">3.-.-.-</ecNumber>
    </submittedName>
</protein>
<evidence type="ECO:0000313" key="4">
    <source>
        <dbReference type="Proteomes" id="UP001597185"/>
    </source>
</evidence>
<name>A0ABD6C3Z1_9EURY</name>
<dbReference type="CDD" id="cd01014">
    <property type="entry name" value="nicotinamidase_related"/>
    <property type="match status" value="1"/>
</dbReference>
<dbReference type="Gene3D" id="3.40.50.850">
    <property type="entry name" value="Isochorismatase-like"/>
    <property type="match status" value="1"/>
</dbReference>
<dbReference type="InterPro" id="IPR050272">
    <property type="entry name" value="Isochorismatase-like_hydrls"/>
</dbReference>
<dbReference type="PANTHER" id="PTHR43540:SF1">
    <property type="entry name" value="ISOCHORISMATASE HYDROLASE"/>
    <property type="match status" value="1"/>
</dbReference>
<dbReference type="InterPro" id="IPR000868">
    <property type="entry name" value="Isochorismatase-like_dom"/>
</dbReference>
<keyword evidence="4" id="KW-1185">Reference proteome</keyword>
<reference evidence="3 4" key="1">
    <citation type="journal article" date="2019" name="Int. J. Syst. Evol. Microbiol.">
        <title>The Global Catalogue of Microorganisms (GCM) 10K type strain sequencing project: providing services to taxonomists for standard genome sequencing and annotation.</title>
        <authorList>
            <consortium name="The Broad Institute Genomics Platform"/>
            <consortium name="The Broad Institute Genome Sequencing Center for Infectious Disease"/>
            <person name="Wu L."/>
            <person name="Ma J."/>
        </authorList>
    </citation>
    <scope>NUCLEOTIDE SEQUENCE [LARGE SCALE GENOMIC DNA]</scope>
    <source>
        <strain evidence="3 4">CGMCC 1.12689</strain>
    </source>
</reference>
<evidence type="ECO:0000256" key="1">
    <source>
        <dbReference type="ARBA" id="ARBA00022801"/>
    </source>
</evidence>
<comment type="caution">
    <text evidence="3">The sequence shown here is derived from an EMBL/GenBank/DDBJ whole genome shotgun (WGS) entry which is preliminary data.</text>
</comment>
<evidence type="ECO:0000259" key="2">
    <source>
        <dbReference type="Pfam" id="PF00857"/>
    </source>
</evidence>
<sequence>MTETPLDDAVLLLVDFQTGFDEPDWGERNNPDAEAVAAALLDRWRADGRPVAHVRHASTEPGSPLSPDEPGFAWKPETAPIEGEATFEKSVNGAFLGTDLDAWLAEHGYESLVVCGLTTDHCVSTTIRMADNRGYDVTVVSDATATHAREGHDGDRIDPETSHRVALAHLRGEFAAVVESASLLP</sequence>
<dbReference type="PANTHER" id="PTHR43540">
    <property type="entry name" value="PEROXYUREIDOACRYLATE/UREIDOACRYLATE AMIDOHYDROLASE-RELATED"/>
    <property type="match status" value="1"/>
</dbReference>
<keyword evidence="1 3" id="KW-0378">Hydrolase</keyword>
<dbReference type="GO" id="GO:0016787">
    <property type="term" value="F:hydrolase activity"/>
    <property type="evidence" value="ECO:0007669"/>
    <property type="project" value="UniProtKB-KW"/>
</dbReference>
<organism evidence="3 4">
    <name type="scientific">Halorubrum laminariae</name>
    <dbReference type="NCBI Taxonomy" id="1433523"/>
    <lineage>
        <taxon>Archaea</taxon>
        <taxon>Methanobacteriati</taxon>
        <taxon>Methanobacteriota</taxon>
        <taxon>Stenosarchaea group</taxon>
        <taxon>Halobacteria</taxon>
        <taxon>Halobacteriales</taxon>
        <taxon>Haloferacaceae</taxon>
        <taxon>Halorubrum</taxon>
    </lineage>
</organism>
<dbReference type="EC" id="3.-.-.-" evidence="3"/>
<dbReference type="InterPro" id="IPR036380">
    <property type="entry name" value="Isochorismatase-like_sf"/>
</dbReference>
<feature type="domain" description="Isochorismatase-like" evidence="2">
    <location>
        <begin position="10"/>
        <end position="178"/>
    </location>
</feature>
<proteinExistence type="predicted"/>
<gene>
    <name evidence="3" type="ORF">ACFR9T_11070</name>
</gene>
<dbReference type="EMBL" id="JBHUDB010000008">
    <property type="protein sequence ID" value="MFD1571123.1"/>
    <property type="molecule type" value="Genomic_DNA"/>
</dbReference>